<accession>A0A8C1SY12</accession>
<feature type="coiled-coil region" evidence="5">
    <location>
        <begin position="270"/>
        <end position="319"/>
    </location>
</feature>
<dbReference type="PANTHER" id="PTHR13806:SF46">
    <property type="entry name" value="FLOTILLIN-1-RELATED"/>
    <property type="match status" value="1"/>
</dbReference>
<name>A0A8C1SY12_CYPCA</name>
<evidence type="ECO:0000256" key="1">
    <source>
        <dbReference type="ARBA" id="ARBA00007161"/>
    </source>
</evidence>
<dbReference type="CDD" id="cd03399">
    <property type="entry name" value="SPFH_flotillin"/>
    <property type="match status" value="1"/>
</dbReference>
<dbReference type="Pfam" id="PF01145">
    <property type="entry name" value="Band_7"/>
    <property type="match status" value="1"/>
</dbReference>
<evidence type="ECO:0000256" key="4">
    <source>
        <dbReference type="RuleBase" id="RU366054"/>
    </source>
</evidence>
<dbReference type="InterPro" id="IPR031905">
    <property type="entry name" value="Flotillin_C"/>
</dbReference>
<dbReference type="GO" id="GO:0005768">
    <property type="term" value="C:endosome"/>
    <property type="evidence" value="ECO:0007669"/>
    <property type="project" value="UniProtKB-SubCell"/>
</dbReference>
<evidence type="ECO:0000256" key="2">
    <source>
        <dbReference type="ARBA" id="ARBA00022753"/>
    </source>
</evidence>
<dbReference type="InterPro" id="IPR036013">
    <property type="entry name" value="Band_7/SPFH_dom_sf"/>
</dbReference>
<dbReference type="GO" id="GO:0016600">
    <property type="term" value="C:flotillin complex"/>
    <property type="evidence" value="ECO:0007669"/>
    <property type="project" value="TreeGrafter"/>
</dbReference>
<organism evidence="7 8">
    <name type="scientific">Cyprinus carpio</name>
    <name type="common">Common carp</name>
    <dbReference type="NCBI Taxonomy" id="7962"/>
    <lineage>
        <taxon>Eukaryota</taxon>
        <taxon>Metazoa</taxon>
        <taxon>Chordata</taxon>
        <taxon>Craniata</taxon>
        <taxon>Vertebrata</taxon>
        <taxon>Euteleostomi</taxon>
        <taxon>Actinopterygii</taxon>
        <taxon>Neopterygii</taxon>
        <taxon>Teleostei</taxon>
        <taxon>Ostariophysi</taxon>
        <taxon>Cypriniformes</taxon>
        <taxon>Cyprinidae</taxon>
        <taxon>Cyprininae</taxon>
        <taxon>Cyprinus</taxon>
    </lineage>
</organism>
<evidence type="ECO:0000313" key="8">
    <source>
        <dbReference type="Proteomes" id="UP000694700"/>
    </source>
</evidence>
<protein>
    <recommendedName>
        <fullName evidence="4">Flotillin</fullName>
    </recommendedName>
</protein>
<dbReference type="Pfam" id="PF15975">
    <property type="entry name" value="Flot"/>
    <property type="match status" value="1"/>
</dbReference>
<dbReference type="FunFam" id="3.30.479.30:FF:000003">
    <property type="entry name" value="Flotillin 2"/>
    <property type="match status" value="1"/>
</dbReference>
<dbReference type="SMART" id="SM00244">
    <property type="entry name" value="PHB"/>
    <property type="match status" value="1"/>
</dbReference>
<keyword evidence="2" id="KW-0967">Endosome</keyword>
<dbReference type="Proteomes" id="UP000694700">
    <property type="component" value="Unplaced"/>
</dbReference>
<evidence type="ECO:0000256" key="3">
    <source>
        <dbReference type="ARBA" id="ARBA00023136"/>
    </source>
</evidence>
<evidence type="ECO:0000259" key="6">
    <source>
        <dbReference type="SMART" id="SM00244"/>
    </source>
</evidence>
<dbReference type="GO" id="GO:0072659">
    <property type="term" value="P:protein localization to plasma membrane"/>
    <property type="evidence" value="ECO:0007669"/>
    <property type="project" value="TreeGrafter"/>
</dbReference>
<comment type="similarity">
    <text evidence="1 4">Belongs to the band 7/mec-2 family. Flotillin subfamily.</text>
</comment>
<sequence length="482" mass="53159">MGNCHTVGPNEALVVSGGCCGSDEKSYTVGGWAWAWWLITDIQKLSLEIMTILCRCENIETSEGVPLDVTGVAQVITLNESNHSQLFWFVSLFCVFHRITLEIMTLQPKCEDVETAEGVALTVTGVAQVKVMTDNELLGYACEQFLGKTVADIKSVILQTLEGHLRSILGTLTVEQIYQDRDQFAKLVREVAAPDVGRMGIEILSFTIKDVYDKVDYLSSLGKSQTAAVQRDADIGVAEAERDAGIREAECKKEMMDVKFQADTRMANSKRELEMQKAAFNQEVNTKKAESQLAYELQAAKEQQKIRLEEIEIEVVQRKKLITIEEKEILRTDKELIATVRRPAEAEAYKMQQLAEAQKIKKVLTAQAEAEKIKRIGEAEAGSIEAVGKAEAEKMRLKAEAYQQYGEAAKTALVLEALPKIAEKVAAPLGRTNEIVILSGDGGRVTGEVNRLLAELPVSVNALTGVDLSKIPLLQKMINPQA</sequence>
<dbReference type="AlphaFoldDB" id="A0A8C1SY12"/>
<proteinExistence type="inferred from homology"/>
<dbReference type="InterPro" id="IPR027705">
    <property type="entry name" value="Flotillin_fam"/>
</dbReference>
<reference evidence="7" key="1">
    <citation type="submission" date="2025-08" db="UniProtKB">
        <authorList>
            <consortium name="Ensembl"/>
        </authorList>
    </citation>
    <scope>IDENTIFICATION</scope>
</reference>
<dbReference type="GO" id="GO:0002020">
    <property type="term" value="F:protease binding"/>
    <property type="evidence" value="ECO:0007669"/>
    <property type="project" value="TreeGrafter"/>
</dbReference>
<feature type="domain" description="Band 7" evidence="6">
    <location>
        <begin position="141"/>
        <end position="323"/>
    </location>
</feature>
<evidence type="ECO:0000313" key="7">
    <source>
        <dbReference type="Ensembl" id="ENSCCRP00015014590.1"/>
    </source>
</evidence>
<dbReference type="Ensembl" id="ENSCCRT00015015103.1">
    <property type="protein sequence ID" value="ENSCCRP00015014590.1"/>
    <property type="gene ID" value="ENSCCRG00015005988.1"/>
</dbReference>
<keyword evidence="3 4" id="KW-0472">Membrane</keyword>
<comment type="subunit">
    <text evidence="4">Heterooligomeric complex.</text>
</comment>
<keyword evidence="5" id="KW-0175">Coiled coil</keyword>
<comment type="subcellular location">
    <subcellularLocation>
        <location evidence="4">Membrane</location>
    </subcellularLocation>
    <subcellularLocation>
        <location evidence="4">Endosome</location>
    </subcellularLocation>
</comment>
<evidence type="ECO:0000256" key="5">
    <source>
        <dbReference type="SAM" id="Coils"/>
    </source>
</evidence>
<dbReference type="GO" id="GO:0045661">
    <property type="term" value="P:regulation of myoblast differentiation"/>
    <property type="evidence" value="ECO:0007669"/>
    <property type="project" value="TreeGrafter"/>
</dbReference>
<dbReference type="SUPFAM" id="SSF117892">
    <property type="entry name" value="Band 7/SPFH domain"/>
    <property type="match status" value="1"/>
</dbReference>
<dbReference type="InterPro" id="IPR001107">
    <property type="entry name" value="Band_7"/>
</dbReference>
<dbReference type="Gene3D" id="3.30.479.30">
    <property type="entry name" value="Band 7 domain"/>
    <property type="match status" value="1"/>
</dbReference>
<dbReference type="PANTHER" id="PTHR13806">
    <property type="entry name" value="FLOTILLIN-RELATED"/>
    <property type="match status" value="1"/>
</dbReference>